<evidence type="ECO:0000256" key="1">
    <source>
        <dbReference type="SAM" id="Phobius"/>
    </source>
</evidence>
<keyword evidence="1" id="KW-0812">Transmembrane</keyword>
<dbReference type="AlphaFoldDB" id="A0A919F437"/>
<evidence type="ECO:0000313" key="3">
    <source>
        <dbReference type="Proteomes" id="UP000619355"/>
    </source>
</evidence>
<reference evidence="3" key="1">
    <citation type="journal article" date="2019" name="Int. J. Syst. Evol. Microbiol.">
        <title>The Global Catalogue of Microorganisms (GCM) 10K type strain sequencing project: providing services to taxonomists for standard genome sequencing and annotation.</title>
        <authorList>
            <consortium name="The Broad Institute Genomics Platform"/>
            <consortium name="The Broad Institute Genome Sequencing Center for Infectious Disease"/>
            <person name="Wu L."/>
            <person name="Ma J."/>
        </authorList>
    </citation>
    <scope>NUCLEOTIDE SEQUENCE [LARGE SCALE GENOMIC DNA]</scope>
    <source>
        <strain evidence="3">JCM 4253</strain>
    </source>
</reference>
<keyword evidence="3" id="KW-1185">Reference proteome</keyword>
<comment type="caution">
    <text evidence="2">The sequence shown here is derived from an EMBL/GenBank/DDBJ whole genome shotgun (WGS) entry which is preliminary data.</text>
</comment>
<keyword evidence="1" id="KW-0472">Membrane</keyword>
<proteinExistence type="predicted"/>
<feature type="transmembrane region" description="Helical" evidence="1">
    <location>
        <begin position="21"/>
        <end position="39"/>
    </location>
</feature>
<name>A0A919F437_9ACTN</name>
<gene>
    <name evidence="2" type="ORF">GCM10018980_77150</name>
</gene>
<organism evidence="2 3">
    <name type="scientific">Streptomyces capoamus</name>
    <dbReference type="NCBI Taxonomy" id="68183"/>
    <lineage>
        <taxon>Bacteria</taxon>
        <taxon>Bacillati</taxon>
        <taxon>Actinomycetota</taxon>
        <taxon>Actinomycetes</taxon>
        <taxon>Kitasatosporales</taxon>
        <taxon>Streptomycetaceae</taxon>
        <taxon>Streptomyces</taxon>
    </lineage>
</organism>
<dbReference type="Proteomes" id="UP000619355">
    <property type="component" value="Unassembled WGS sequence"/>
</dbReference>
<keyword evidence="1" id="KW-1133">Transmembrane helix</keyword>
<feature type="transmembrane region" description="Helical" evidence="1">
    <location>
        <begin position="45"/>
        <end position="63"/>
    </location>
</feature>
<dbReference type="EMBL" id="BNBF01000056">
    <property type="protein sequence ID" value="GHG78449.1"/>
    <property type="molecule type" value="Genomic_DNA"/>
</dbReference>
<evidence type="ECO:0000313" key="2">
    <source>
        <dbReference type="EMBL" id="GHG78449.1"/>
    </source>
</evidence>
<protein>
    <submittedName>
        <fullName evidence="2">Uncharacterized protein</fullName>
    </submittedName>
</protein>
<sequence>MLVLLGALHRLTGTGAVGHNLLVAVGVVVLAPAFAAPALGAGGAVLGVGLAVAATLAANLAVFRRRREAG</sequence>
<accession>A0A919F437</accession>